<accession>A0A917KAH4</accession>
<dbReference type="EMBL" id="BMOY01000017">
    <property type="protein sequence ID" value="GGJ05375.1"/>
    <property type="molecule type" value="Genomic_DNA"/>
</dbReference>
<dbReference type="Proteomes" id="UP000637695">
    <property type="component" value="Unassembled WGS sequence"/>
</dbReference>
<reference evidence="1" key="1">
    <citation type="journal article" date="2014" name="Int. J. Syst. Evol. Microbiol.">
        <title>Complete genome sequence of Corynebacterium casei LMG S-19264T (=DSM 44701T), isolated from a smear-ripened cheese.</title>
        <authorList>
            <consortium name="US DOE Joint Genome Institute (JGI-PGF)"/>
            <person name="Walter F."/>
            <person name="Albersmeier A."/>
            <person name="Kalinowski J."/>
            <person name="Ruckert C."/>
        </authorList>
    </citation>
    <scope>NUCLEOTIDE SEQUENCE</scope>
    <source>
        <strain evidence="1">JCM 18487</strain>
    </source>
</reference>
<dbReference type="Pfam" id="PF13171">
    <property type="entry name" value="DUF4004"/>
    <property type="match status" value="1"/>
</dbReference>
<sequence length="215" mass="24626">MDEDLISKKELLDLTGISYGQLYRWKRKRLIPEEWFIRRSTFTGQETFFPRDKILARIELIRNMKEDLSLDEIAHRVSPVPDVTLRLLDLEKHHIVTQATVQWCRQACQQEVLTFAEALALSVIDELIRNGAVAWPEADIIWQTLRRHYERFAERAATLVFVRKLGTSTCAIVAARQEGGADIEFEPDAHVVARVDLTAAAEALKLRVLEMGDAS</sequence>
<dbReference type="InterPro" id="IPR025063">
    <property type="entry name" value="DUF4004"/>
</dbReference>
<name>A0A917KAH4_9BACL</name>
<gene>
    <name evidence="1" type="primary">yhbD</name>
    <name evidence="1" type="ORF">GCM10010885_13080</name>
</gene>
<evidence type="ECO:0000313" key="1">
    <source>
        <dbReference type="EMBL" id="GGJ05375.1"/>
    </source>
</evidence>
<evidence type="ECO:0008006" key="3">
    <source>
        <dbReference type="Google" id="ProtNLM"/>
    </source>
</evidence>
<keyword evidence="2" id="KW-1185">Reference proteome</keyword>
<comment type="caution">
    <text evidence="1">The sequence shown here is derived from an EMBL/GenBank/DDBJ whole genome shotgun (WGS) entry which is preliminary data.</text>
</comment>
<protein>
    <recommendedName>
        <fullName evidence="3">DUF4004 family protein</fullName>
    </recommendedName>
</protein>
<proteinExistence type="predicted"/>
<dbReference type="AlphaFoldDB" id="A0A917KAH4"/>
<evidence type="ECO:0000313" key="2">
    <source>
        <dbReference type="Proteomes" id="UP000637695"/>
    </source>
</evidence>
<dbReference type="RefSeq" id="WP_188881924.1">
    <property type="nucleotide sequence ID" value="NZ_BMOY01000017.1"/>
</dbReference>
<organism evidence="1 2">
    <name type="scientific">Alicyclobacillus cellulosilyticus</name>
    <dbReference type="NCBI Taxonomy" id="1003997"/>
    <lineage>
        <taxon>Bacteria</taxon>
        <taxon>Bacillati</taxon>
        <taxon>Bacillota</taxon>
        <taxon>Bacilli</taxon>
        <taxon>Bacillales</taxon>
        <taxon>Alicyclobacillaceae</taxon>
        <taxon>Alicyclobacillus</taxon>
    </lineage>
</organism>
<reference evidence="1" key="2">
    <citation type="submission" date="2020-09" db="EMBL/GenBank/DDBJ databases">
        <authorList>
            <person name="Sun Q."/>
            <person name="Ohkuma M."/>
        </authorList>
    </citation>
    <scope>NUCLEOTIDE SEQUENCE</scope>
    <source>
        <strain evidence="1">JCM 18487</strain>
    </source>
</reference>